<keyword evidence="4" id="KW-1133">Transmembrane helix</keyword>
<keyword evidence="7" id="KW-1185">Reference proteome</keyword>
<dbReference type="InterPro" id="IPR016032">
    <property type="entry name" value="Sig_transdc_resp-reg_C-effctor"/>
</dbReference>
<keyword evidence="2" id="KW-0238">DNA-binding</keyword>
<evidence type="ECO:0000256" key="4">
    <source>
        <dbReference type="SAM" id="Phobius"/>
    </source>
</evidence>
<keyword evidence="1" id="KW-0805">Transcription regulation</keyword>
<feature type="domain" description="HTH luxR-type" evidence="5">
    <location>
        <begin position="91"/>
        <end position="156"/>
    </location>
</feature>
<evidence type="ECO:0000313" key="6">
    <source>
        <dbReference type="EMBL" id="SEW09779.1"/>
    </source>
</evidence>
<gene>
    <name evidence="6" type="ORF">SAMN05444851_1378</name>
</gene>
<proteinExistence type="predicted"/>
<dbReference type="Pfam" id="PF00196">
    <property type="entry name" value="GerE"/>
    <property type="match status" value="1"/>
</dbReference>
<dbReference type="STRING" id="1173584.SAMN05444851_1378"/>
<keyword evidence="4" id="KW-0812">Transmembrane</keyword>
<dbReference type="PANTHER" id="PTHR44688:SF16">
    <property type="entry name" value="DNA-BINDING TRANSCRIPTIONAL ACTIVATOR DEVR_DOSR"/>
    <property type="match status" value="1"/>
</dbReference>
<sequence length="174" mass="19117">MKPKTITRIGVAIYILSALAFLEELVGEITGFYLLNSGWIVHEMVELATLVGFIIGGLLLWYSHRVLHARNAEVERLLRAAKGEFTAMLQALFAQWSLTEAEQDIALLTVRGMTVAEIAEARNTSQGTVKSQNNAIYRKAGVKNRTQLVGAVVEELLVGPDDQHDHPPGHEDAA</sequence>
<evidence type="ECO:0000256" key="1">
    <source>
        <dbReference type="ARBA" id="ARBA00023015"/>
    </source>
</evidence>
<dbReference type="CDD" id="cd06170">
    <property type="entry name" value="LuxR_C_like"/>
    <property type="match status" value="1"/>
</dbReference>
<dbReference type="PROSITE" id="PS50043">
    <property type="entry name" value="HTH_LUXR_2"/>
    <property type="match status" value="1"/>
</dbReference>
<dbReference type="InterPro" id="IPR000792">
    <property type="entry name" value="Tscrpt_reg_LuxR_C"/>
</dbReference>
<dbReference type="EMBL" id="FOJB01000001">
    <property type="protein sequence ID" value="SEW09779.1"/>
    <property type="molecule type" value="Genomic_DNA"/>
</dbReference>
<dbReference type="PANTHER" id="PTHR44688">
    <property type="entry name" value="DNA-BINDING TRANSCRIPTIONAL ACTIVATOR DEVR_DOSR"/>
    <property type="match status" value="1"/>
</dbReference>
<evidence type="ECO:0000259" key="5">
    <source>
        <dbReference type="PROSITE" id="PS50043"/>
    </source>
</evidence>
<evidence type="ECO:0000313" key="7">
    <source>
        <dbReference type="Proteomes" id="UP000199650"/>
    </source>
</evidence>
<dbReference type="GO" id="GO:0003677">
    <property type="term" value="F:DNA binding"/>
    <property type="evidence" value="ECO:0007669"/>
    <property type="project" value="UniProtKB-KW"/>
</dbReference>
<feature type="transmembrane region" description="Helical" evidence="4">
    <location>
        <begin position="40"/>
        <end position="62"/>
    </location>
</feature>
<dbReference type="PRINTS" id="PR00038">
    <property type="entry name" value="HTHLUXR"/>
</dbReference>
<accession>A0A1I0P6A1</accession>
<protein>
    <submittedName>
        <fullName evidence="6">Regulatory protein, luxR family</fullName>
    </submittedName>
</protein>
<name>A0A1I0P6A1_9RHOB</name>
<organism evidence="6 7">
    <name type="scientific">Aliiroseovarius sediminilitoris</name>
    <dbReference type="NCBI Taxonomy" id="1173584"/>
    <lineage>
        <taxon>Bacteria</taxon>
        <taxon>Pseudomonadati</taxon>
        <taxon>Pseudomonadota</taxon>
        <taxon>Alphaproteobacteria</taxon>
        <taxon>Rhodobacterales</taxon>
        <taxon>Paracoccaceae</taxon>
        <taxon>Aliiroseovarius</taxon>
    </lineage>
</organism>
<dbReference type="OrthoDB" id="8277135at2"/>
<dbReference type="InterPro" id="IPR036388">
    <property type="entry name" value="WH-like_DNA-bd_sf"/>
</dbReference>
<dbReference type="RefSeq" id="WP_091429359.1">
    <property type="nucleotide sequence ID" value="NZ_FOJB01000001.1"/>
</dbReference>
<dbReference type="GO" id="GO:0006355">
    <property type="term" value="P:regulation of DNA-templated transcription"/>
    <property type="evidence" value="ECO:0007669"/>
    <property type="project" value="InterPro"/>
</dbReference>
<keyword evidence="4" id="KW-0472">Membrane</keyword>
<evidence type="ECO:0000256" key="3">
    <source>
        <dbReference type="ARBA" id="ARBA00023163"/>
    </source>
</evidence>
<dbReference type="SUPFAM" id="SSF46894">
    <property type="entry name" value="C-terminal effector domain of the bipartite response regulators"/>
    <property type="match status" value="1"/>
</dbReference>
<dbReference type="AlphaFoldDB" id="A0A1I0P6A1"/>
<evidence type="ECO:0000256" key="2">
    <source>
        <dbReference type="ARBA" id="ARBA00023125"/>
    </source>
</evidence>
<dbReference type="Proteomes" id="UP000199650">
    <property type="component" value="Unassembled WGS sequence"/>
</dbReference>
<dbReference type="Gene3D" id="1.10.10.10">
    <property type="entry name" value="Winged helix-like DNA-binding domain superfamily/Winged helix DNA-binding domain"/>
    <property type="match status" value="1"/>
</dbReference>
<reference evidence="6 7" key="1">
    <citation type="submission" date="2016-10" db="EMBL/GenBank/DDBJ databases">
        <authorList>
            <person name="de Groot N.N."/>
        </authorList>
    </citation>
    <scope>NUCLEOTIDE SEQUENCE [LARGE SCALE GENOMIC DNA]</scope>
    <source>
        <strain evidence="6 7">DSM 29439</strain>
    </source>
</reference>
<dbReference type="SMART" id="SM00421">
    <property type="entry name" value="HTH_LUXR"/>
    <property type="match status" value="1"/>
</dbReference>
<feature type="transmembrane region" description="Helical" evidence="4">
    <location>
        <begin position="12"/>
        <end position="34"/>
    </location>
</feature>
<keyword evidence="3" id="KW-0804">Transcription</keyword>